<dbReference type="PANTHER" id="PTHR30290">
    <property type="entry name" value="PERIPLASMIC BINDING COMPONENT OF ABC TRANSPORTER"/>
    <property type="match status" value="1"/>
</dbReference>
<dbReference type="Proteomes" id="UP000327294">
    <property type="component" value="Chromosome"/>
</dbReference>
<keyword evidence="7" id="KW-1185">Reference proteome</keyword>
<evidence type="ECO:0000256" key="3">
    <source>
        <dbReference type="ARBA" id="ARBA00022729"/>
    </source>
</evidence>
<dbReference type="InterPro" id="IPR000914">
    <property type="entry name" value="SBP_5_dom"/>
</dbReference>
<dbReference type="InterPro" id="IPR039424">
    <property type="entry name" value="SBP_5"/>
</dbReference>
<evidence type="ECO:0000313" key="7">
    <source>
        <dbReference type="Proteomes" id="UP000327294"/>
    </source>
</evidence>
<gene>
    <name evidence="6" type="ORF">F9278_42315</name>
</gene>
<reference evidence="6 7" key="1">
    <citation type="submission" date="2019-10" db="EMBL/GenBank/DDBJ databases">
        <title>Streptomyces sp. strain GY16 isolated from leaves of Broussonetia papyrifera.</title>
        <authorList>
            <person name="Mo P."/>
        </authorList>
    </citation>
    <scope>NUCLEOTIDE SEQUENCE [LARGE SCALE GENOMIC DNA]</scope>
    <source>
        <strain evidence="6 7">GY16</strain>
    </source>
</reference>
<keyword evidence="3 4" id="KW-0732">Signal</keyword>
<evidence type="ECO:0000313" key="6">
    <source>
        <dbReference type="EMBL" id="QFR01729.1"/>
    </source>
</evidence>
<evidence type="ECO:0000256" key="1">
    <source>
        <dbReference type="ARBA" id="ARBA00005695"/>
    </source>
</evidence>
<dbReference type="GO" id="GO:0043190">
    <property type="term" value="C:ATP-binding cassette (ABC) transporter complex"/>
    <property type="evidence" value="ECO:0007669"/>
    <property type="project" value="InterPro"/>
</dbReference>
<dbReference type="Gene3D" id="3.40.190.10">
    <property type="entry name" value="Periplasmic binding protein-like II"/>
    <property type="match status" value="1"/>
</dbReference>
<dbReference type="Gene3D" id="3.10.105.10">
    <property type="entry name" value="Dipeptide-binding Protein, Domain 3"/>
    <property type="match status" value="1"/>
</dbReference>
<dbReference type="GO" id="GO:0015833">
    <property type="term" value="P:peptide transport"/>
    <property type="evidence" value="ECO:0007669"/>
    <property type="project" value="TreeGrafter"/>
</dbReference>
<protein>
    <recommendedName>
        <fullName evidence="5">Solute-binding protein family 5 domain-containing protein</fullName>
    </recommendedName>
</protein>
<dbReference type="AlphaFoldDB" id="A0A5P8KG42"/>
<feature type="chain" id="PRO_5038907274" description="Solute-binding protein family 5 domain-containing protein" evidence="4">
    <location>
        <begin position="21"/>
        <end position="508"/>
    </location>
</feature>
<dbReference type="Pfam" id="PF00496">
    <property type="entry name" value="SBP_bac_5"/>
    <property type="match status" value="1"/>
</dbReference>
<organism evidence="6 7">
    <name type="scientific">Streptomyces phaeolivaceus</name>
    <dbReference type="NCBI Taxonomy" id="2653200"/>
    <lineage>
        <taxon>Bacteria</taxon>
        <taxon>Bacillati</taxon>
        <taxon>Actinomycetota</taxon>
        <taxon>Actinomycetes</taxon>
        <taxon>Kitasatosporales</taxon>
        <taxon>Streptomycetaceae</taxon>
        <taxon>Streptomyces</taxon>
    </lineage>
</organism>
<dbReference type="EMBL" id="CP045096">
    <property type="protein sequence ID" value="QFR01729.1"/>
    <property type="molecule type" value="Genomic_DNA"/>
</dbReference>
<name>A0A5P8KG42_9ACTN</name>
<feature type="domain" description="Solute-binding protein family 5" evidence="5">
    <location>
        <begin position="77"/>
        <end position="411"/>
    </location>
</feature>
<accession>A0A5P8KG42</accession>
<dbReference type="PANTHER" id="PTHR30290:SF9">
    <property type="entry name" value="OLIGOPEPTIDE-BINDING PROTEIN APPA"/>
    <property type="match status" value="1"/>
</dbReference>
<dbReference type="RefSeq" id="WP_152173056.1">
    <property type="nucleotide sequence ID" value="NZ_CP045096.1"/>
</dbReference>
<dbReference type="GO" id="GO:1904680">
    <property type="term" value="F:peptide transmembrane transporter activity"/>
    <property type="evidence" value="ECO:0007669"/>
    <property type="project" value="TreeGrafter"/>
</dbReference>
<dbReference type="GO" id="GO:0042597">
    <property type="term" value="C:periplasmic space"/>
    <property type="evidence" value="ECO:0007669"/>
    <property type="project" value="UniProtKB-ARBA"/>
</dbReference>
<dbReference type="InterPro" id="IPR030678">
    <property type="entry name" value="Peptide/Ni-bd"/>
</dbReference>
<keyword evidence="2" id="KW-0813">Transport</keyword>
<evidence type="ECO:0000256" key="2">
    <source>
        <dbReference type="ARBA" id="ARBA00022448"/>
    </source>
</evidence>
<dbReference type="PIRSF" id="PIRSF002741">
    <property type="entry name" value="MppA"/>
    <property type="match status" value="1"/>
</dbReference>
<sequence>MRTIRRVAGLGVTAALLLTACGGGGDTSNDSASGGKIAVGMPIDVTTFDPHKSLTGPFMQYLTPVYDTLIRRTSDAKLEPAVATSWKYTSTDRRTFELKLRSDVTFSDGTKLDAAAVKKNLEHAKADGGPFASSLASVSSVTAPDANTVDLKLSGAVPDLDFVLAGPLGMLVSPKSLTGDALNRTPAGSGPYTLSSSSVPGQRYVYKARKDYWNAKAVGADSLELSVMPDNDARLNALRSGQIDMTVVFPQQAQTVKSAGLQLLSKPLNFLGLGLLDRAGTKAPQLGDVRVRQAMNYAVDRDALVKAVTFGYGTSWNQIFPPSSAGASDTAGKQYPYDLAKAKDLLAKAGYAKGFTLPVFSESRFSSYLEALDGQLRKVGIKLDIKLVQSGLTQSWGTTDNPAPMFVYGVDDVYQAVKLFALKDSAYNPFKADSPAIRKNFEAAEAATDDAARDGAYQKISDEITDQAWFLVTHVQDSLYAVNDKKVSGVEMYTGNSVPFVYGWKVIG</sequence>
<dbReference type="SUPFAM" id="SSF53850">
    <property type="entry name" value="Periplasmic binding protein-like II"/>
    <property type="match status" value="1"/>
</dbReference>
<dbReference type="KEGG" id="sphv:F9278_42315"/>
<dbReference type="Gene3D" id="3.90.76.10">
    <property type="entry name" value="Dipeptide-binding Protein, Domain 1"/>
    <property type="match status" value="1"/>
</dbReference>
<comment type="similarity">
    <text evidence="1">Belongs to the bacterial solute-binding protein 5 family.</text>
</comment>
<feature type="signal peptide" evidence="4">
    <location>
        <begin position="1"/>
        <end position="20"/>
    </location>
</feature>
<evidence type="ECO:0000256" key="4">
    <source>
        <dbReference type="SAM" id="SignalP"/>
    </source>
</evidence>
<evidence type="ECO:0000259" key="5">
    <source>
        <dbReference type="Pfam" id="PF00496"/>
    </source>
</evidence>
<proteinExistence type="inferred from homology"/>
<dbReference type="PROSITE" id="PS51257">
    <property type="entry name" value="PROKAR_LIPOPROTEIN"/>
    <property type="match status" value="1"/>
</dbReference>